<dbReference type="SUPFAM" id="SSF48452">
    <property type="entry name" value="TPR-like"/>
    <property type="match status" value="1"/>
</dbReference>
<dbReference type="InParanoid" id="A0A061EQ47"/>
<feature type="repeat" description="PPR" evidence="3">
    <location>
        <begin position="148"/>
        <end position="182"/>
    </location>
</feature>
<dbReference type="EMBL" id="CM001882">
    <property type="protein sequence ID" value="EOY04454.1"/>
    <property type="molecule type" value="Genomic_DNA"/>
</dbReference>
<feature type="repeat" description="PPR" evidence="3">
    <location>
        <begin position="432"/>
        <end position="466"/>
    </location>
</feature>
<sequence>MSSPYKVESSVFGNPSIFRNPKKIHHRKLLVLAMISLPSKNPSGIRSSRSLIFAHRSCMDLVKVWKLESLHFDGRTDRIRIGNFLHKIKAIPFKDTSEIFSIMEKDAGNWTLSDFNGMLMALVTANEPDLALELYSNVASCGLALAPNCWTFSIMIRCCCKKNDLDEAQRFLHHMMVNGYSPNVITFTTLINSLCKRGKLQNAFEVFEVMGRIGCKPTVQTYNCLLKGLCYVGRVEGAHEMLMNMKKESVRPDIYSYTAIMDGFCKVGRSDEAMELLSQALEMGLAPNVVTFNTLFTGYSKEGRPQQGFRVLRLMKEKNCMPDSISYSTLLSGLLKWGKIRAALGVYKEMVGIGFEVEGRMMSTLLRGLCMKSWTEKDLAQDAYQVFEKMSSVSIVDHTTYGFVIRTLCVGKKMEEALDHLQQMIRMGYIPRTITFNNVIQALCTEGKIREALVVLVIMYESGKIPSRTSYDILVKEFNHQGRLLGASNVYGAALKQGVVPHRIPLRRWKCSTNASFFSCTLI</sequence>
<dbReference type="PANTHER" id="PTHR47938">
    <property type="entry name" value="RESPIRATORY COMPLEX I CHAPERONE (CIA84), PUTATIVE (AFU_ORTHOLOGUE AFUA_2G06020)-RELATED"/>
    <property type="match status" value="1"/>
</dbReference>
<proteinExistence type="inferred from homology"/>
<dbReference type="InterPro" id="IPR011990">
    <property type="entry name" value="TPR-like_helical_dom_sf"/>
</dbReference>
<reference evidence="4 5" key="1">
    <citation type="journal article" date="2013" name="Genome Biol.">
        <title>The genome sequence of the most widely cultivated cacao type and its use to identify candidate genes regulating pod color.</title>
        <authorList>
            <person name="Motamayor J.C."/>
            <person name="Mockaitis K."/>
            <person name="Schmutz J."/>
            <person name="Haiminen N."/>
            <person name="Iii D.L."/>
            <person name="Cornejo O."/>
            <person name="Findley S.D."/>
            <person name="Zheng P."/>
            <person name="Utro F."/>
            <person name="Royaert S."/>
            <person name="Saski C."/>
            <person name="Jenkins J."/>
            <person name="Podicheti R."/>
            <person name="Zhao M."/>
            <person name="Scheffler B.E."/>
            <person name="Stack J.C."/>
            <person name="Feltus F.A."/>
            <person name="Mustiga G.M."/>
            <person name="Amores F."/>
            <person name="Phillips W."/>
            <person name="Marelli J.P."/>
            <person name="May G.D."/>
            <person name="Shapiro H."/>
            <person name="Ma J."/>
            <person name="Bustamante C.D."/>
            <person name="Schnell R.J."/>
            <person name="Main D."/>
            <person name="Gilbert D."/>
            <person name="Parida L."/>
            <person name="Kuhn D.N."/>
        </authorList>
    </citation>
    <scope>NUCLEOTIDE SEQUENCE [LARGE SCALE GENOMIC DNA]</scope>
    <source>
        <strain evidence="5">cv. Matina 1-6</strain>
    </source>
</reference>
<evidence type="ECO:0000256" key="3">
    <source>
        <dbReference type="PROSITE-ProRule" id="PRU00708"/>
    </source>
</evidence>
<dbReference type="Pfam" id="PF13041">
    <property type="entry name" value="PPR_2"/>
    <property type="match status" value="3"/>
</dbReference>
<dbReference type="Proteomes" id="UP000026915">
    <property type="component" value="Chromosome 4"/>
</dbReference>
<dbReference type="AlphaFoldDB" id="A0A061EQ47"/>
<keyword evidence="5" id="KW-1185">Reference proteome</keyword>
<dbReference type="GO" id="GO:0006397">
    <property type="term" value="P:mRNA processing"/>
    <property type="evidence" value="ECO:0000318"/>
    <property type="project" value="GO_Central"/>
</dbReference>
<evidence type="ECO:0000313" key="4">
    <source>
        <dbReference type="EMBL" id="EOY04454.1"/>
    </source>
</evidence>
<feature type="repeat" description="PPR" evidence="3">
    <location>
        <begin position="288"/>
        <end position="322"/>
    </location>
</feature>
<feature type="repeat" description="PPR" evidence="3">
    <location>
        <begin position="183"/>
        <end position="217"/>
    </location>
</feature>
<dbReference type="STRING" id="3641.A0A061EQ47"/>
<name>A0A061EQ47_THECC</name>
<gene>
    <name evidence="4" type="ORF">TCM_019699</name>
</gene>
<feature type="repeat" description="PPR" evidence="3">
    <location>
        <begin position="397"/>
        <end position="431"/>
    </location>
</feature>
<dbReference type="PROSITE" id="PS51375">
    <property type="entry name" value="PPR"/>
    <property type="match status" value="8"/>
</dbReference>
<feature type="repeat" description="PPR" evidence="3">
    <location>
        <begin position="323"/>
        <end position="357"/>
    </location>
</feature>
<keyword evidence="2" id="KW-0677">Repeat</keyword>
<dbReference type="InterPro" id="IPR002885">
    <property type="entry name" value="PPR_rpt"/>
</dbReference>
<comment type="similarity">
    <text evidence="1">Belongs to the PPR family. P subfamily.</text>
</comment>
<dbReference type="GO" id="GO:0005737">
    <property type="term" value="C:cytoplasm"/>
    <property type="evidence" value="ECO:0000318"/>
    <property type="project" value="GO_Central"/>
</dbReference>
<dbReference type="PANTHER" id="PTHR47938:SF7">
    <property type="entry name" value="PENTACOTRIPEPTIDE-REPEAT REGION OF PRORP DOMAIN-CONTAINING PROTEIN"/>
    <property type="match status" value="1"/>
</dbReference>
<dbReference type="OMA" id="IMIRCHC"/>
<dbReference type="GO" id="GO:0003729">
    <property type="term" value="F:mRNA binding"/>
    <property type="evidence" value="ECO:0000318"/>
    <property type="project" value="GO_Central"/>
</dbReference>
<evidence type="ECO:0000256" key="1">
    <source>
        <dbReference type="ARBA" id="ARBA00007626"/>
    </source>
</evidence>
<feature type="repeat" description="PPR" evidence="3">
    <location>
        <begin position="218"/>
        <end position="252"/>
    </location>
</feature>
<dbReference type="HOGENOM" id="CLU_002706_49_0_1"/>
<dbReference type="Gene3D" id="1.25.40.10">
    <property type="entry name" value="Tetratricopeptide repeat domain"/>
    <property type="match status" value="4"/>
</dbReference>
<evidence type="ECO:0000256" key="2">
    <source>
        <dbReference type="ARBA" id="ARBA00022737"/>
    </source>
</evidence>
<dbReference type="Pfam" id="PF01535">
    <property type="entry name" value="PPR"/>
    <property type="match status" value="1"/>
</dbReference>
<dbReference type="Gramene" id="EOY04454">
    <property type="protein sequence ID" value="EOY04454"/>
    <property type="gene ID" value="TCM_019699"/>
</dbReference>
<evidence type="ECO:0000313" key="5">
    <source>
        <dbReference type="Proteomes" id="UP000026915"/>
    </source>
</evidence>
<dbReference type="Pfam" id="PF12854">
    <property type="entry name" value="PPR_1"/>
    <property type="match status" value="2"/>
</dbReference>
<dbReference type="NCBIfam" id="TIGR00756">
    <property type="entry name" value="PPR"/>
    <property type="match status" value="7"/>
</dbReference>
<protein>
    <submittedName>
        <fullName evidence="4">Pentatricopeptide repeat superfamily protein, putative</fullName>
    </submittedName>
</protein>
<dbReference type="eggNOG" id="KOG4197">
    <property type="taxonomic scope" value="Eukaryota"/>
</dbReference>
<organism evidence="4 5">
    <name type="scientific">Theobroma cacao</name>
    <name type="common">Cacao</name>
    <name type="synonym">Cocoa</name>
    <dbReference type="NCBI Taxonomy" id="3641"/>
    <lineage>
        <taxon>Eukaryota</taxon>
        <taxon>Viridiplantae</taxon>
        <taxon>Streptophyta</taxon>
        <taxon>Embryophyta</taxon>
        <taxon>Tracheophyta</taxon>
        <taxon>Spermatophyta</taxon>
        <taxon>Magnoliopsida</taxon>
        <taxon>eudicotyledons</taxon>
        <taxon>Gunneridae</taxon>
        <taxon>Pentapetalae</taxon>
        <taxon>rosids</taxon>
        <taxon>malvids</taxon>
        <taxon>Malvales</taxon>
        <taxon>Malvaceae</taxon>
        <taxon>Byttnerioideae</taxon>
        <taxon>Theobroma</taxon>
    </lineage>
</organism>
<feature type="repeat" description="PPR" evidence="3">
    <location>
        <begin position="253"/>
        <end position="287"/>
    </location>
</feature>
<accession>A0A061EQ47</accession>